<name>A0ABR3KEL2_TRISP</name>
<dbReference type="EMBL" id="JBEUSY010000377">
    <property type="protein sequence ID" value="KAL1235430.1"/>
    <property type="molecule type" value="Genomic_DNA"/>
</dbReference>
<keyword evidence="2" id="KW-1185">Reference proteome</keyword>
<sequence>MALNSAIQPYAFDGLARFSWRLHSQLNINLNGIIVNGTSCILFRFQSVAGYSVDIGITSECNSHRELR</sequence>
<proteinExistence type="predicted"/>
<reference evidence="1 2" key="1">
    <citation type="submission" date="2024-07" db="EMBL/GenBank/DDBJ databases">
        <title>Enhanced genomic and transcriptomic resources for Trichinella pseudospiralis and T. spiralis underpin the discovery of pronounced molecular differences between stages and species.</title>
        <authorList>
            <person name="Pasi K.K."/>
            <person name="La Rosa G."/>
            <person name="Gomez-Morales M.A."/>
            <person name="Tosini F."/>
            <person name="Sumanam S."/>
            <person name="Young N.D."/>
            <person name="Chang B.C."/>
            <person name="Robin G.B."/>
        </authorList>
    </citation>
    <scope>NUCLEOTIDE SEQUENCE [LARGE SCALE GENOMIC DNA]</scope>
    <source>
        <strain evidence="1">ISS534</strain>
    </source>
</reference>
<evidence type="ECO:0000313" key="1">
    <source>
        <dbReference type="EMBL" id="KAL1235430.1"/>
    </source>
</evidence>
<evidence type="ECO:0000313" key="2">
    <source>
        <dbReference type="Proteomes" id="UP001558632"/>
    </source>
</evidence>
<dbReference type="Proteomes" id="UP001558632">
    <property type="component" value="Unassembled WGS sequence"/>
</dbReference>
<accession>A0ABR3KEL2</accession>
<protein>
    <submittedName>
        <fullName evidence="1">Integrin beta-like protein</fullName>
    </submittedName>
</protein>
<gene>
    <name evidence="1" type="ORF">TSPI_04215</name>
</gene>
<organism evidence="1 2">
    <name type="scientific">Trichinella spiralis</name>
    <name type="common">Trichina worm</name>
    <dbReference type="NCBI Taxonomy" id="6334"/>
    <lineage>
        <taxon>Eukaryota</taxon>
        <taxon>Metazoa</taxon>
        <taxon>Ecdysozoa</taxon>
        <taxon>Nematoda</taxon>
        <taxon>Enoplea</taxon>
        <taxon>Dorylaimia</taxon>
        <taxon>Trichinellida</taxon>
        <taxon>Trichinellidae</taxon>
        <taxon>Trichinella</taxon>
    </lineage>
</organism>
<comment type="caution">
    <text evidence="1">The sequence shown here is derived from an EMBL/GenBank/DDBJ whole genome shotgun (WGS) entry which is preliminary data.</text>
</comment>